<dbReference type="GO" id="GO:0006406">
    <property type="term" value="P:mRNA export from nucleus"/>
    <property type="evidence" value="ECO:0007669"/>
    <property type="project" value="InterPro"/>
</dbReference>
<dbReference type="SUPFAM" id="SSF82171">
    <property type="entry name" value="DPP6 N-terminal domain-like"/>
    <property type="match status" value="1"/>
</dbReference>
<keyword evidence="1 4" id="KW-0853">WD repeat</keyword>
<evidence type="ECO:0000256" key="3">
    <source>
        <dbReference type="ARBA" id="ARBA00046343"/>
    </source>
</evidence>
<dbReference type="Pfam" id="PF00400">
    <property type="entry name" value="WD40"/>
    <property type="match status" value="2"/>
</dbReference>
<dbReference type="AlphaFoldDB" id="X6LKP2"/>
<accession>X6LKP2</accession>
<dbReference type="InterPro" id="IPR040132">
    <property type="entry name" value="Tex1/THOC3"/>
</dbReference>
<sequence>MLLFCNKTGLFISYDESNNTFQFHSIRVCSTIRPFCSYAYVAINNVILFFGGDDSRLHSSKLVHKYSITENKWRQFEQTASISMTDCFGVPNEDNTYVHIVGGYSGLLSIKLHLRTKVKEWMEDSTETERRWAFEEKEKNDIEEIRKDVDMPKEDFDFQKINVRALSLFFHSFSFNSLEKKKKKRMKKETEMIVNHWIRTLSIKIGWIDEFDNIIARYILVKMVLFCFFLMLMKYFKPSTVCSSKVRHVKFSPDGSKIIIINDTVLIWEWQLGKGPQVWKENLQHIQDFNFSPDGKLIAVASGNTIQIWDVNSNTEIRQLKGHQKSVSNVQFSPDGKTILSSSRDEPIRLWDVKSGLLLRHFVVTEEISRARFSPDSQHIILLFNYSRIEIWNVTSDVKQEFKCDSYSKLSPDGRYIAFWSYDSVQIWDVMSMTQIKTLNIAVNLSNLQFFPDGQTIFFKLIFFFAIACLLQKTTEEFDKPKQPRYIAISKNSALYCCVYHTNKRTSELFCLYFKKKLRKKESVQSHHQKSRKIMCRILIFASNMHKYSEDVFRKIFIRFIITDLIAGIVQFVEYYMDKTNTTPLQIIPAAW</sequence>
<evidence type="ECO:0000313" key="6">
    <source>
        <dbReference type="Proteomes" id="UP000023152"/>
    </source>
</evidence>
<dbReference type="PANTHER" id="PTHR22839">
    <property type="entry name" value="THO COMPLEX SUBUNIT 3 THO3"/>
    <property type="match status" value="1"/>
</dbReference>
<keyword evidence="2" id="KW-0677">Repeat</keyword>
<dbReference type="Gene3D" id="2.130.10.10">
    <property type="entry name" value="YVTN repeat-like/Quinoprotein amine dehydrogenase"/>
    <property type="match status" value="2"/>
</dbReference>
<dbReference type="Gene3D" id="2.120.10.80">
    <property type="entry name" value="Kelch-type beta propeller"/>
    <property type="match status" value="1"/>
</dbReference>
<feature type="repeat" description="WD" evidence="4">
    <location>
        <begin position="320"/>
        <end position="361"/>
    </location>
</feature>
<dbReference type="PROSITE" id="PS50082">
    <property type="entry name" value="WD_REPEATS_2"/>
    <property type="match status" value="1"/>
</dbReference>
<dbReference type="InterPro" id="IPR001680">
    <property type="entry name" value="WD40_rpt"/>
</dbReference>
<dbReference type="InterPro" id="IPR015915">
    <property type="entry name" value="Kelch-typ_b-propeller"/>
</dbReference>
<organism evidence="5 6">
    <name type="scientific">Reticulomyxa filosa</name>
    <dbReference type="NCBI Taxonomy" id="46433"/>
    <lineage>
        <taxon>Eukaryota</taxon>
        <taxon>Sar</taxon>
        <taxon>Rhizaria</taxon>
        <taxon>Retaria</taxon>
        <taxon>Foraminifera</taxon>
        <taxon>Monothalamids</taxon>
        <taxon>Reticulomyxidae</taxon>
        <taxon>Reticulomyxa</taxon>
    </lineage>
</organism>
<evidence type="ECO:0000256" key="4">
    <source>
        <dbReference type="PROSITE-ProRule" id="PRU00221"/>
    </source>
</evidence>
<dbReference type="SUPFAM" id="SSF117281">
    <property type="entry name" value="Kelch motif"/>
    <property type="match status" value="1"/>
</dbReference>
<evidence type="ECO:0000313" key="5">
    <source>
        <dbReference type="EMBL" id="ETO01707.1"/>
    </source>
</evidence>
<dbReference type="PANTHER" id="PTHR22839:SF0">
    <property type="entry name" value="THO COMPLEX SUBUNIT 3"/>
    <property type="match status" value="1"/>
</dbReference>
<evidence type="ECO:0000256" key="2">
    <source>
        <dbReference type="ARBA" id="ARBA00022737"/>
    </source>
</evidence>
<gene>
    <name evidence="5" type="ORF">RFI_35729</name>
</gene>
<reference evidence="5 6" key="1">
    <citation type="journal article" date="2013" name="Curr. Biol.">
        <title>The Genome of the Foraminiferan Reticulomyxa filosa.</title>
        <authorList>
            <person name="Glockner G."/>
            <person name="Hulsmann N."/>
            <person name="Schleicher M."/>
            <person name="Noegel A.A."/>
            <person name="Eichinger L."/>
            <person name="Gallinger C."/>
            <person name="Pawlowski J."/>
            <person name="Sierra R."/>
            <person name="Euteneuer U."/>
            <person name="Pillet L."/>
            <person name="Moustafa A."/>
            <person name="Platzer M."/>
            <person name="Groth M."/>
            <person name="Szafranski K."/>
            <person name="Schliwa M."/>
        </authorList>
    </citation>
    <scope>NUCLEOTIDE SEQUENCE [LARGE SCALE GENOMIC DNA]</scope>
</reference>
<keyword evidence="6" id="KW-1185">Reference proteome</keyword>
<protein>
    <submittedName>
        <fullName evidence="5">Uncharacterized protein</fullName>
    </submittedName>
</protein>
<dbReference type="EMBL" id="ASPP01037602">
    <property type="protein sequence ID" value="ETO01707.1"/>
    <property type="molecule type" value="Genomic_DNA"/>
</dbReference>
<proteinExistence type="inferred from homology"/>
<comment type="similarity">
    <text evidence="3">Belongs to the THOC3 family.</text>
</comment>
<dbReference type="Proteomes" id="UP000023152">
    <property type="component" value="Unassembled WGS sequence"/>
</dbReference>
<dbReference type="InterPro" id="IPR015943">
    <property type="entry name" value="WD40/YVTN_repeat-like_dom_sf"/>
</dbReference>
<dbReference type="SMART" id="SM00320">
    <property type="entry name" value="WD40"/>
    <property type="match status" value="5"/>
</dbReference>
<evidence type="ECO:0000256" key="1">
    <source>
        <dbReference type="ARBA" id="ARBA00022574"/>
    </source>
</evidence>
<dbReference type="PROSITE" id="PS50294">
    <property type="entry name" value="WD_REPEATS_REGION"/>
    <property type="match status" value="1"/>
</dbReference>
<name>X6LKP2_RETFI</name>
<dbReference type="OrthoDB" id="25131at2759"/>
<comment type="caution">
    <text evidence="5">The sequence shown here is derived from an EMBL/GenBank/DDBJ whole genome shotgun (WGS) entry which is preliminary data.</text>
</comment>
<dbReference type="GO" id="GO:0000445">
    <property type="term" value="C:THO complex part of transcription export complex"/>
    <property type="evidence" value="ECO:0007669"/>
    <property type="project" value="TreeGrafter"/>
</dbReference>